<sequence length="146" mass="16253">MRSLSDSLVLKEGLASPAPRGLPLRSHIDAHAKEPEESKRAGLRQCTTRERAQLQKWIEGFLKLEVVWKDKLKTHSLPYADLKNNCWWKHWEYTFTVTSGGGGGPCDGKTCSGSFELYGTGSDLLGKIHDSEGNELFSTTGSILFR</sequence>
<proteinExistence type="predicted"/>
<keyword evidence="2" id="KW-1185">Reference proteome</keyword>
<dbReference type="AlphaFoldDB" id="A0A6A4HKE4"/>
<dbReference type="Proteomes" id="UP000799118">
    <property type="component" value="Unassembled WGS sequence"/>
</dbReference>
<protein>
    <submittedName>
        <fullName evidence="1">Uncharacterized protein</fullName>
    </submittedName>
</protein>
<accession>A0A6A4HKE4</accession>
<gene>
    <name evidence="1" type="ORF">BT96DRAFT_921115</name>
</gene>
<evidence type="ECO:0000313" key="1">
    <source>
        <dbReference type="EMBL" id="KAE9398011.1"/>
    </source>
</evidence>
<organism evidence="1 2">
    <name type="scientific">Gymnopus androsaceus JB14</name>
    <dbReference type="NCBI Taxonomy" id="1447944"/>
    <lineage>
        <taxon>Eukaryota</taxon>
        <taxon>Fungi</taxon>
        <taxon>Dikarya</taxon>
        <taxon>Basidiomycota</taxon>
        <taxon>Agaricomycotina</taxon>
        <taxon>Agaricomycetes</taxon>
        <taxon>Agaricomycetidae</taxon>
        <taxon>Agaricales</taxon>
        <taxon>Marasmiineae</taxon>
        <taxon>Omphalotaceae</taxon>
        <taxon>Gymnopus</taxon>
    </lineage>
</organism>
<name>A0A6A4HKE4_9AGAR</name>
<evidence type="ECO:0000313" key="2">
    <source>
        <dbReference type="Proteomes" id="UP000799118"/>
    </source>
</evidence>
<dbReference type="EMBL" id="ML769489">
    <property type="protein sequence ID" value="KAE9398011.1"/>
    <property type="molecule type" value="Genomic_DNA"/>
</dbReference>
<reference evidence="1" key="1">
    <citation type="journal article" date="2019" name="Environ. Microbiol.">
        <title>Fungal ecological strategies reflected in gene transcription - a case study of two litter decomposers.</title>
        <authorList>
            <person name="Barbi F."/>
            <person name="Kohler A."/>
            <person name="Barry K."/>
            <person name="Baskaran P."/>
            <person name="Daum C."/>
            <person name="Fauchery L."/>
            <person name="Ihrmark K."/>
            <person name="Kuo A."/>
            <person name="LaButti K."/>
            <person name="Lipzen A."/>
            <person name="Morin E."/>
            <person name="Grigoriev I.V."/>
            <person name="Henrissat B."/>
            <person name="Lindahl B."/>
            <person name="Martin F."/>
        </authorList>
    </citation>
    <scope>NUCLEOTIDE SEQUENCE</scope>
    <source>
        <strain evidence="1">JB14</strain>
    </source>
</reference>